<reference evidence="1" key="1">
    <citation type="journal article" date="2014" name="Front. Microbiol.">
        <title>High frequency of phylogenetically diverse reductive dehalogenase-homologous genes in deep subseafloor sedimentary metagenomes.</title>
        <authorList>
            <person name="Kawai M."/>
            <person name="Futagami T."/>
            <person name="Toyoda A."/>
            <person name="Takaki Y."/>
            <person name="Nishi S."/>
            <person name="Hori S."/>
            <person name="Arai W."/>
            <person name="Tsubouchi T."/>
            <person name="Morono Y."/>
            <person name="Uchiyama I."/>
            <person name="Ito T."/>
            <person name="Fujiyama A."/>
            <person name="Inagaki F."/>
            <person name="Takami H."/>
        </authorList>
    </citation>
    <scope>NUCLEOTIDE SEQUENCE</scope>
    <source>
        <strain evidence="1">Expedition CK06-06</strain>
    </source>
</reference>
<dbReference type="AlphaFoldDB" id="X1SYN0"/>
<name>X1SYN0_9ZZZZ</name>
<sequence>MAIPEKCDRVSALLDRLKKYDTIVKGDNFGPEAMDDLKSNAKGIVDESKEELDQIKSEVDSW</sequence>
<dbReference type="EMBL" id="BARW01017031">
    <property type="protein sequence ID" value="GAI98023.1"/>
    <property type="molecule type" value="Genomic_DNA"/>
</dbReference>
<gene>
    <name evidence="1" type="ORF">S12H4_29514</name>
</gene>
<accession>X1SYN0</accession>
<organism evidence="1">
    <name type="scientific">marine sediment metagenome</name>
    <dbReference type="NCBI Taxonomy" id="412755"/>
    <lineage>
        <taxon>unclassified sequences</taxon>
        <taxon>metagenomes</taxon>
        <taxon>ecological metagenomes</taxon>
    </lineage>
</organism>
<protein>
    <submittedName>
        <fullName evidence="1">Uncharacterized protein</fullName>
    </submittedName>
</protein>
<comment type="caution">
    <text evidence="1">The sequence shown here is derived from an EMBL/GenBank/DDBJ whole genome shotgun (WGS) entry which is preliminary data.</text>
</comment>
<proteinExistence type="predicted"/>
<evidence type="ECO:0000313" key="1">
    <source>
        <dbReference type="EMBL" id="GAI98023.1"/>
    </source>
</evidence>